<dbReference type="Proteomes" id="UP000604737">
    <property type="component" value="Unassembled WGS sequence"/>
</dbReference>
<protein>
    <submittedName>
        <fullName evidence="3">Secretion protein HlyD</fullName>
    </submittedName>
</protein>
<evidence type="ECO:0000313" key="4">
    <source>
        <dbReference type="Proteomes" id="UP000604737"/>
    </source>
</evidence>
<comment type="caution">
    <text evidence="3">The sequence shown here is derived from an EMBL/GenBank/DDBJ whole genome shotgun (WGS) entry which is preliminary data.</text>
</comment>
<keyword evidence="4" id="KW-1185">Reference proteome</keyword>
<reference evidence="4" key="1">
    <citation type="journal article" date="2019" name="Int. J. Syst. Evol. Microbiol.">
        <title>The Global Catalogue of Microorganisms (GCM) 10K type strain sequencing project: providing services to taxonomists for standard genome sequencing and annotation.</title>
        <authorList>
            <consortium name="The Broad Institute Genomics Platform"/>
            <consortium name="The Broad Institute Genome Sequencing Center for Infectious Disease"/>
            <person name="Wu L."/>
            <person name="Ma J."/>
        </authorList>
    </citation>
    <scope>NUCLEOTIDE SEQUENCE [LARGE SCALE GENOMIC DNA]</scope>
    <source>
        <strain evidence="4">KCTC 23701</strain>
    </source>
</reference>
<dbReference type="Gene3D" id="2.40.30.170">
    <property type="match status" value="1"/>
</dbReference>
<organism evidence="3 4">
    <name type="scientific">Jeongeupia chitinilytica</name>
    <dbReference type="NCBI Taxonomy" id="1041641"/>
    <lineage>
        <taxon>Bacteria</taxon>
        <taxon>Pseudomonadati</taxon>
        <taxon>Pseudomonadota</taxon>
        <taxon>Betaproteobacteria</taxon>
        <taxon>Neisseriales</taxon>
        <taxon>Chitinibacteraceae</taxon>
        <taxon>Jeongeupia</taxon>
    </lineage>
</organism>
<comment type="subcellular location">
    <subcellularLocation>
        <location evidence="1">Cell envelope</location>
    </subcellularLocation>
</comment>
<dbReference type="PROSITE" id="PS51257">
    <property type="entry name" value="PROKAR_LIPOPROTEIN"/>
    <property type="match status" value="1"/>
</dbReference>
<evidence type="ECO:0000256" key="1">
    <source>
        <dbReference type="ARBA" id="ARBA00004196"/>
    </source>
</evidence>
<proteinExistence type="predicted"/>
<sequence>MRLRSGVDVMRARWYFVIPLLLAACGGPAPDVFQGYVEGEFVQLAASQSGQLDRLMVQRGQVVTRDAALFALDAIDERAAQQQAQRQLDAAAAQLADLQTGKRPQEVDVTRAQLDQAVAQARKSGLQLVRDKEQFRSGFVSQARLDESRAQADADAARVLELQRQLDVARLPGREAQVRAQAAQVDAARAVLAQADWRLVQKSVRASADGLIFDTLYREGEWVPAGSPVVRMLPPGNIKVRFFVSEPRLGGIRLGQRVRMTCDGCAKPVTATVSYISPRAEYTPPVIFSNETRAKLVFMIEAQPATADAVSLHPGQPVAVSLQ</sequence>
<evidence type="ECO:0000256" key="2">
    <source>
        <dbReference type="ARBA" id="ARBA00023054"/>
    </source>
</evidence>
<evidence type="ECO:0000313" key="3">
    <source>
        <dbReference type="EMBL" id="GHD70051.1"/>
    </source>
</evidence>
<gene>
    <name evidence="3" type="ORF">GCM10007350_37520</name>
</gene>
<dbReference type="InterPro" id="IPR050465">
    <property type="entry name" value="UPF0194_transport"/>
</dbReference>
<keyword evidence="2" id="KW-0175">Coiled coil</keyword>
<dbReference type="EMBL" id="BMYO01000017">
    <property type="protein sequence ID" value="GHD70051.1"/>
    <property type="molecule type" value="Genomic_DNA"/>
</dbReference>
<dbReference type="PANTHER" id="PTHR32347">
    <property type="entry name" value="EFFLUX SYSTEM COMPONENT YKNX-RELATED"/>
    <property type="match status" value="1"/>
</dbReference>
<dbReference type="Gene3D" id="1.10.287.470">
    <property type="entry name" value="Helix hairpin bin"/>
    <property type="match status" value="1"/>
</dbReference>
<dbReference type="PANTHER" id="PTHR32347:SF23">
    <property type="entry name" value="BLL5650 PROTEIN"/>
    <property type="match status" value="1"/>
</dbReference>
<name>A0ABQ3H8P0_9NEIS</name>
<accession>A0ABQ3H8P0</accession>